<sequence length="64" mass="7334">MLMDEIHIDDIELEVIEIEWTCKCGHGNGDSISGGFTEKVVCEDCRREYELIPDNNTHIEVNPQ</sequence>
<gene>
    <name evidence="1" type="ORF">C492_11815</name>
</gene>
<reference evidence="1 2" key="1">
    <citation type="journal article" date="2014" name="PLoS Genet.">
        <title>Phylogenetically driven sequencing of extremely halophilic archaea reveals strategies for static and dynamic osmo-response.</title>
        <authorList>
            <person name="Becker E.A."/>
            <person name="Seitzer P.M."/>
            <person name="Tritt A."/>
            <person name="Larsen D."/>
            <person name="Krusor M."/>
            <person name="Yao A.I."/>
            <person name="Wu D."/>
            <person name="Madern D."/>
            <person name="Eisen J.A."/>
            <person name="Darling A.E."/>
            <person name="Facciotti M.T."/>
        </authorList>
    </citation>
    <scope>NUCLEOTIDE SEQUENCE [LARGE SCALE GENOMIC DNA]</scope>
    <source>
        <strain evidence="1 2">DSM 18795</strain>
    </source>
</reference>
<evidence type="ECO:0000313" key="1">
    <source>
        <dbReference type="EMBL" id="ELY58500.1"/>
    </source>
</evidence>
<name>L9X9Y3_9EURY</name>
<dbReference type="STRING" id="1227498.C492_11815"/>
<keyword evidence="2" id="KW-1185">Reference proteome</keyword>
<proteinExistence type="predicted"/>
<protein>
    <submittedName>
        <fullName evidence="1">Uncharacterized protein</fullName>
    </submittedName>
</protein>
<accession>L9X9Y3</accession>
<organism evidence="1 2">
    <name type="scientific">Natronococcus jeotgali DSM 18795</name>
    <dbReference type="NCBI Taxonomy" id="1227498"/>
    <lineage>
        <taxon>Archaea</taxon>
        <taxon>Methanobacteriati</taxon>
        <taxon>Methanobacteriota</taxon>
        <taxon>Stenosarchaea group</taxon>
        <taxon>Halobacteria</taxon>
        <taxon>Halobacteriales</taxon>
        <taxon>Natrialbaceae</taxon>
        <taxon>Natronococcus</taxon>
    </lineage>
</organism>
<dbReference type="Proteomes" id="UP000011531">
    <property type="component" value="Unassembled WGS sequence"/>
</dbReference>
<comment type="caution">
    <text evidence="1">The sequence shown here is derived from an EMBL/GenBank/DDBJ whole genome shotgun (WGS) entry which is preliminary data.</text>
</comment>
<dbReference type="EMBL" id="AOIA01000114">
    <property type="protein sequence ID" value="ELY58500.1"/>
    <property type="molecule type" value="Genomic_DNA"/>
</dbReference>
<evidence type="ECO:0000313" key="2">
    <source>
        <dbReference type="Proteomes" id="UP000011531"/>
    </source>
</evidence>
<dbReference type="AlphaFoldDB" id="L9X9Y3"/>